<dbReference type="InterPro" id="IPR035986">
    <property type="entry name" value="PKD_dom_sf"/>
</dbReference>
<dbReference type="InterPro" id="IPR013783">
    <property type="entry name" value="Ig-like_fold"/>
</dbReference>
<reference evidence="2 3" key="1">
    <citation type="submission" date="2020-11" db="EMBL/GenBank/DDBJ databases">
        <authorList>
            <person name="Sun Q."/>
        </authorList>
    </citation>
    <scope>NUCLEOTIDE SEQUENCE [LARGE SCALE GENOMIC DNA]</scope>
    <source>
        <strain evidence="2 3">P8398</strain>
    </source>
</reference>
<dbReference type="InterPro" id="IPR000601">
    <property type="entry name" value="PKD_dom"/>
</dbReference>
<keyword evidence="3" id="KW-1185">Reference proteome</keyword>
<dbReference type="CDD" id="cd00146">
    <property type="entry name" value="PKD"/>
    <property type="match status" value="1"/>
</dbReference>
<dbReference type="Proteomes" id="UP000662888">
    <property type="component" value="Chromosome"/>
</dbReference>
<accession>A0AA48W8K5</accession>
<sequence>MAATLWGCGGGSGGPTPPEATILASVTVRDAAATGPLASPADTSAGAADELGIAAGAPGAAAPDAVHGRKEIYGIVNLAPPPIYIARINARGQATFEYTALDDRLHVGFFDGARVIDVNPPDALVTTLGALNDRGEVAAQIRFARDPVPTPFQPFRWTANGGRIMLATLNAEGDSFVTDINNFGEIVGASRTGPGDEPFRAVRWTAQNRLLPLPVPAGFGQSFTGDINERNVSVGAADDAAGHPHVLIWDADGRVTDLGTFGATTAGPVAINNRGEIVGLLNAAAPDFQTFLFSPGQGAIRVGPATVATRLNEFGELVGRIVRPNDENHAFLFSRKRGLVDLHPPQFILSEAGDINDSGTVVGLIRRAGDAGTRAFRWSRAGLGADLNTLLKDAPAGLVLTHSLRISANGDILSNSNVGLVLLRPGGGGTDAPVLGPIRIGAALANQPARLTLSFRDRNGHDTHTATIDWGDLGGAQPARVRESRGRGEVSAAHTYAARGSYAVVVRVADSGGKTTFVRQLVAVSDQDAQ</sequence>
<protein>
    <recommendedName>
        <fullName evidence="1">PKD domain-containing protein</fullName>
    </recommendedName>
</protein>
<evidence type="ECO:0000259" key="1">
    <source>
        <dbReference type="PROSITE" id="PS50093"/>
    </source>
</evidence>
<name>A0AA48W8K5_9BURK</name>
<proteinExistence type="predicted"/>
<feature type="domain" description="PKD" evidence="1">
    <location>
        <begin position="436"/>
        <end position="516"/>
    </location>
</feature>
<evidence type="ECO:0000313" key="3">
    <source>
        <dbReference type="Proteomes" id="UP000662888"/>
    </source>
</evidence>
<organism evidence="2 3">
    <name type="scientific">Massilia antarctica</name>
    <dbReference type="NCBI Taxonomy" id="2765360"/>
    <lineage>
        <taxon>Bacteria</taxon>
        <taxon>Pseudomonadati</taxon>
        <taxon>Pseudomonadota</taxon>
        <taxon>Betaproteobacteria</taxon>
        <taxon>Burkholderiales</taxon>
        <taxon>Oxalobacteraceae</taxon>
        <taxon>Telluria group</taxon>
        <taxon>Massilia</taxon>
    </lineage>
</organism>
<dbReference type="PROSITE" id="PS50093">
    <property type="entry name" value="PKD"/>
    <property type="match status" value="1"/>
</dbReference>
<dbReference type="SUPFAM" id="SSF49299">
    <property type="entry name" value="PKD domain"/>
    <property type="match status" value="1"/>
</dbReference>
<evidence type="ECO:0000313" key="2">
    <source>
        <dbReference type="EMBL" id="QPI47997.1"/>
    </source>
</evidence>
<dbReference type="RefSeq" id="WP_206087642.1">
    <property type="nucleotide sequence ID" value="NZ_CP065053.1"/>
</dbReference>
<dbReference type="EMBL" id="CP065053">
    <property type="protein sequence ID" value="QPI47997.1"/>
    <property type="molecule type" value="Genomic_DNA"/>
</dbReference>
<dbReference type="Gene3D" id="2.60.40.10">
    <property type="entry name" value="Immunoglobulins"/>
    <property type="match status" value="1"/>
</dbReference>
<gene>
    <name evidence="2" type="ORF">IV454_20850</name>
</gene>